<reference evidence="3 4" key="1">
    <citation type="submission" date="2023-01" db="EMBL/GenBank/DDBJ databases">
        <authorList>
            <person name="Lee S.H."/>
            <person name="Jung H.S."/>
            <person name="Yun J.U."/>
        </authorList>
    </citation>
    <scope>NUCLEOTIDE SEQUENCE [LARGE SCALE GENOMIC DNA]</scope>
    <source>
        <strain evidence="3 4">CBA3646</strain>
    </source>
</reference>
<proteinExistence type="inferred from homology"/>
<dbReference type="Pfam" id="PF01910">
    <property type="entry name" value="Thiamine_BP"/>
    <property type="match status" value="1"/>
</dbReference>
<dbReference type="SUPFAM" id="SSF89957">
    <property type="entry name" value="MTH1187/YkoF-like"/>
    <property type="match status" value="1"/>
</dbReference>
<dbReference type="NCBIfam" id="TIGR00106">
    <property type="entry name" value="MTH1187 family thiamine-binding protein"/>
    <property type="match status" value="1"/>
</dbReference>
<dbReference type="PANTHER" id="PTHR33777">
    <property type="entry name" value="UPF0045 PROTEIN ECM15"/>
    <property type="match status" value="1"/>
</dbReference>
<sequence length="99" mass="10904">MAVLEVTLVPIGTQTTSCSSFVAKAFDVVKDREDIKVQLNPMGTVLEGDIDVLFDAVRCMQEAVFKEGAGRVYSIIKVDDRRDKVASLEQKIQSVQAKL</sequence>
<dbReference type="EMBL" id="CP115667">
    <property type="protein sequence ID" value="WBW49800.1"/>
    <property type="molecule type" value="Genomic_DNA"/>
</dbReference>
<evidence type="ECO:0000313" key="4">
    <source>
        <dbReference type="Proteomes" id="UP001210339"/>
    </source>
</evidence>
<evidence type="ECO:0000259" key="2">
    <source>
        <dbReference type="Pfam" id="PF01910"/>
    </source>
</evidence>
<keyword evidence="4" id="KW-1185">Reference proteome</keyword>
<gene>
    <name evidence="3" type="ORF">O6R05_07295</name>
</gene>
<dbReference type="InterPro" id="IPR051614">
    <property type="entry name" value="UPF0045_domain"/>
</dbReference>
<dbReference type="Gene3D" id="3.30.70.930">
    <property type="match status" value="1"/>
</dbReference>
<evidence type="ECO:0000313" key="3">
    <source>
        <dbReference type="EMBL" id="WBW49800.1"/>
    </source>
</evidence>
<evidence type="ECO:0000256" key="1">
    <source>
        <dbReference type="ARBA" id="ARBA00010272"/>
    </source>
</evidence>
<comment type="similarity">
    <text evidence="1">Belongs to the UPF0045 family.</text>
</comment>
<feature type="domain" description="Thiamine-binding protein" evidence="2">
    <location>
        <begin position="5"/>
        <end position="96"/>
    </location>
</feature>
<protein>
    <submittedName>
        <fullName evidence="3">MTH1187 family thiamine-binding protein</fullName>
    </submittedName>
</protein>
<accession>A0ABY7QU43</accession>
<organism evidence="3 4">
    <name type="scientific">Peptoniphilus equinus</name>
    <dbReference type="NCBI Taxonomy" id="3016343"/>
    <lineage>
        <taxon>Bacteria</taxon>
        <taxon>Bacillati</taxon>
        <taxon>Bacillota</taxon>
        <taxon>Tissierellia</taxon>
        <taxon>Tissierellales</taxon>
        <taxon>Peptoniphilaceae</taxon>
        <taxon>Peptoniphilus</taxon>
    </lineage>
</organism>
<dbReference type="Proteomes" id="UP001210339">
    <property type="component" value="Chromosome"/>
</dbReference>
<dbReference type="InterPro" id="IPR002767">
    <property type="entry name" value="Thiamine_BP"/>
</dbReference>
<dbReference type="InterPro" id="IPR029756">
    <property type="entry name" value="MTH1187/YkoF-like"/>
</dbReference>
<dbReference type="RefSeq" id="WP_271191331.1">
    <property type="nucleotide sequence ID" value="NZ_CP115667.1"/>
</dbReference>
<name>A0ABY7QU43_9FIRM</name>
<dbReference type="PANTHER" id="PTHR33777:SF1">
    <property type="entry name" value="UPF0045 PROTEIN ECM15"/>
    <property type="match status" value="1"/>
</dbReference>